<feature type="transmembrane region" description="Helical" evidence="1">
    <location>
        <begin position="59"/>
        <end position="78"/>
    </location>
</feature>
<reference evidence="2" key="1">
    <citation type="submission" date="2023-02" db="EMBL/GenBank/DDBJ databases">
        <title>Colletotrichum kahawae CIFC_Que2 genome sequencing and assembly.</title>
        <authorList>
            <person name="Baroncelli R."/>
        </authorList>
    </citation>
    <scope>NUCLEOTIDE SEQUENCE</scope>
    <source>
        <strain evidence="2">CIFC_Que2</strain>
    </source>
</reference>
<sequence length="111" mass="12365">MKLAAIQIVNGLRNPKSVREKKDMIRIIPKKTIPPDSQKRIGACGWGMYAEMGWALKTILWWLIFCFVSTSIFVVIWLACISKTDLQNAFVPATIVLGVFTLVLGLAQTLG</sequence>
<keyword evidence="2" id="KW-0723">Serine/threonine-protein kinase</keyword>
<dbReference type="GO" id="GO:0004674">
    <property type="term" value="F:protein serine/threonine kinase activity"/>
    <property type="evidence" value="ECO:0007669"/>
    <property type="project" value="UniProtKB-KW"/>
</dbReference>
<dbReference type="AlphaFoldDB" id="A0AAD9YIL4"/>
<name>A0AAD9YIL4_COLKA</name>
<keyword evidence="3" id="KW-1185">Reference proteome</keyword>
<dbReference type="Proteomes" id="UP001281614">
    <property type="component" value="Unassembled WGS sequence"/>
</dbReference>
<keyword evidence="1" id="KW-0472">Membrane</keyword>
<evidence type="ECO:0000313" key="3">
    <source>
        <dbReference type="Proteomes" id="UP001281614"/>
    </source>
</evidence>
<proteinExistence type="predicted"/>
<evidence type="ECO:0000256" key="1">
    <source>
        <dbReference type="SAM" id="Phobius"/>
    </source>
</evidence>
<dbReference type="EMBL" id="VYYT01000125">
    <property type="protein sequence ID" value="KAK2766330.1"/>
    <property type="molecule type" value="Genomic_DNA"/>
</dbReference>
<gene>
    <name evidence="2" type="ORF">CKAH01_15500</name>
</gene>
<protein>
    <submittedName>
        <fullName evidence="2">Serine/threonine protein kinase</fullName>
    </submittedName>
</protein>
<organism evidence="2 3">
    <name type="scientific">Colletotrichum kahawae</name>
    <name type="common">Coffee berry disease fungus</name>
    <dbReference type="NCBI Taxonomy" id="34407"/>
    <lineage>
        <taxon>Eukaryota</taxon>
        <taxon>Fungi</taxon>
        <taxon>Dikarya</taxon>
        <taxon>Ascomycota</taxon>
        <taxon>Pezizomycotina</taxon>
        <taxon>Sordariomycetes</taxon>
        <taxon>Hypocreomycetidae</taxon>
        <taxon>Glomerellales</taxon>
        <taxon>Glomerellaceae</taxon>
        <taxon>Colletotrichum</taxon>
        <taxon>Colletotrichum gloeosporioides species complex</taxon>
    </lineage>
</organism>
<keyword evidence="2" id="KW-0808">Transferase</keyword>
<keyword evidence="1" id="KW-1133">Transmembrane helix</keyword>
<comment type="caution">
    <text evidence="2">The sequence shown here is derived from an EMBL/GenBank/DDBJ whole genome shotgun (WGS) entry which is preliminary data.</text>
</comment>
<evidence type="ECO:0000313" key="2">
    <source>
        <dbReference type="EMBL" id="KAK2766330.1"/>
    </source>
</evidence>
<accession>A0AAD9YIL4</accession>
<feature type="transmembrane region" description="Helical" evidence="1">
    <location>
        <begin position="90"/>
        <end position="110"/>
    </location>
</feature>
<keyword evidence="2" id="KW-0418">Kinase</keyword>
<keyword evidence="1" id="KW-0812">Transmembrane</keyword>